<comment type="caution">
    <text evidence="11">The sequence shown here is derived from an EMBL/GenBank/DDBJ whole genome shotgun (WGS) entry which is preliminary data.</text>
</comment>
<feature type="region of interest" description="Disordered" evidence="6">
    <location>
        <begin position="1"/>
        <end position="63"/>
    </location>
</feature>
<evidence type="ECO:0000256" key="2">
    <source>
        <dbReference type="ARBA" id="ARBA00022741"/>
    </source>
</evidence>
<dbReference type="InterPro" id="IPR042236">
    <property type="entry name" value="PI3K_accessory_sf"/>
</dbReference>
<reference evidence="11 12" key="1">
    <citation type="journal article" date="2018" name="PLoS ONE">
        <title>The draft genome of Kipferlia bialata reveals reductive genome evolution in fornicate parasites.</title>
        <authorList>
            <person name="Tanifuji G."/>
            <person name="Takabayashi S."/>
            <person name="Kume K."/>
            <person name="Takagi M."/>
            <person name="Nakayama T."/>
            <person name="Kamikawa R."/>
            <person name="Inagaki Y."/>
            <person name="Hashimoto T."/>
        </authorList>
    </citation>
    <scope>NUCLEOTIDE SEQUENCE [LARGE SCALE GENOMIC DNA]</scope>
    <source>
        <strain evidence="11">NY0173</strain>
    </source>
</reference>
<keyword evidence="12" id="KW-1185">Reference proteome</keyword>
<evidence type="ECO:0000259" key="8">
    <source>
        <dbReference type="PROSITE" id="PS51545"/>
    </source>
</evidence>
<organism evidence="11 12">
    <name type="scientific">Kipferlia bialata</name>
    <dbReference type="NCBI Taxonomy" id="797122"/>
    <lineage>
        <taxon>Eukaryota</taxon>
        <taxon>Metamonada</taxon>
        <taxon>Carpediemonas-like organisms</taxon>
        <taxon>Kipferlia</taxon>
    </lineage>
</organism>
<evidence type="ECO:0000256" key="3">
    <source>
        <dbReference type="ARBA" id="ARBA00022777"/>
    </source>
</evidence>
<dbReference type="PANTHER" id="PTHR10048">
    <property type="entry name" value="PHOSPHATIDYLINOSITOL KINASE"/>
    <property type="match status" value="1"/>
</dbReference>
<dbReference type="PROSITE" id="PS51545">
    <property type="entry name" value="PIK_HELICAL"/>
    <property type="match status" value="1"/>
</dbReference>
<dbReference type="Pfam" id="PF00613">
    <property type="entry name" value="PI3Ka"/>
    <property type="match status" value="1"/>
</dbReference>
<keyword evidence="3 11" id="KW-0418">Kinase</keyword>
<feature type="non-terminal residue" evidence="11">
    <location>
        <position position="1"/>
    </location>
</feature>
<feature type="compositionally biased region" description="Basic and acidic residues" evidence="6">
    <location>
        <begin position="457"/>
        <end position="470"/>
    </location>
</feature>
<dbReference type="Gene3D" id="1.10.1070.11">
    <property type="entry name" value="Phosphatidylinositol 3-/4-kinase, catalytic domain"/>
    <property type="match status" value="1"/>
</dbReference>
<dbReference type="InterPro" id="IPR036940">
    <property type="entry name" value="PI3/4_kinase_cat_sf"/>
</dbReference>
<evidence type="ECO:0000259" key="9">
    <source>
        <dbReference type="PROSITE" id="PS51546"/>
    </source>
</evidence>
<proteinExistence type="inferred from homology"/>
<feature type="region of interest" description="Disordered" evidence="6">
    <location>
        <begin position="282"/>
        <end position="321"/>
    </location>
</feature>
<dbReference type="EMBL" id="BDIP01001860">
    <property type="protein sequence ID" value="GIQ85281.1"/>
    <property type="molecule type" value="Genomic_DNA"/>
</dbReference>
<feature type="domain" description="PI3K/PI4K catalytic" evidence="7">
    <location>
        <begin position="912"/>
        <end position="1189"/>
    </location>
</feature>
<dbReference type="SUPFAM" id="SSF54236">
    <property type="entry name" value="Ubiquitin-like"/>
    <property type="match status" value="1"/>
</dbReference>
<dbReference type="Pfam" id="PF00794">
    <property type="entry name" value="PI3K_rbd"/>
    <property type="match status" value="1"/>
</dbReference>
<name>A0A9K3CZJ6_9EUKA</name>
<dbReference type="OrthoDB" id="67688at2759"/>
<dbReference type="Gene3D" id="2.60.40.150">
    <property type="entry name" value="C2 domain"/>
    <property type="match status" value="1"/>
</dbReference>
<dbReference type="GO" id="GO:0005737">
    <property type="term" value="C:cytoplasm"/>
    <property type="evidence" value="ECO:0007669"/>
    <property type="project" value="TreeGrafter"/>
</dbReference>
<feature type="compositionally biased region" description="Basic and acidic residues" evidence="6">
    <location>
        <begin position="291"/>
        <end position="306"/>
    </location>
</feature>
<keyword evidence="2" id="KW-0547">Nucleotide-binding</keyword>
<dbReference type="GO" id="GO:0016477">
    <property type="term" value="P:cell migration"/>
    <property type="evidence" value="ECO:0007669"/>
    <property type="project" value="TreeGrafter"/>
</dbReference>
<dbReference type="PROSITE" id="PS00916">
    <property type="entry name" value="PI3_4_KINASE_2"/>
    <property type="match status" value="1"/>
</dbReference>
<feature type="region of interest" description="Disordered" evidence="6">
    <location>
        <begin position="448"/>
        <end position="473"/>
    </location>
</feature>
<dbReference type="GO" id="GO:0048015">
    <property type="term" value="P:phosphatidylinositol-mediated signaling"/>
    <property type="evidence" value="ECO:0007669"/>
    <property type="project" value="TreeGrafter"/>
</dbReference>
<feature type="domain" description="C2 PI3K-type" evidence="10">
    <location>
        <begin position="374"/>
        <end position="631"/>
    </location>
</feature>
<sequence length="1201" mass="133101">EVPWARAHQFKGAGHASKKSTRNEVWTSAFSRLRERRQEREKAAKAPLTKEEEGEKAAERERVREKDRLTLLHQSLQSLDRGAHSGAINTQTVNDTLTRELGAQEHVPIDPSPDVEKAIVDIYAAPESVRQRAEYRKSKVELARLRGLLRDNPPPKRRHVPTVILPPETIPDSIVLSVALPNGSTKGYLAKDTDRIDDILASFLNNRLVLKTLRSLGCSTDPMNYVFKETGFATYLLGNKQLIMYDCVREYVRTEVNVPLSLTGRREAEAMMQDEVVFAACEEEEEESDADRDSCGMEGDTDRGSEEAEEIEDSELDSEASYDDGAANEAHAVQVYDPAVLYGIRQTYGLLQSREDEAAAVLHDTPLAVNATHTHHALRIRVLGAHSLPGSQATNWHSLLPSDGMTSGVAYLHNTYCSIYATGRIIFGGKDLCNAVCTPLAIPNMPLARGDGQPEVSAKDKGKKDKEKAKKGVTYSSDQTCHVTYNSWLQFNFPVACIPHGARLLLTLWAVRMTPSDVYTSSDALDALLGSDAASGLDDNMGASTTDLRAGSDALRHKLVPTGSMASEDRATHVSLGSASVMLIDEGGRLKDGESLLRLWPNEDDLTVGCPTDNLRDPDPAILHLEFDSYPGVVVIPTPTAATDPWPTQCKQCSPSEATEGEAHTCIEHGAHSQSDKTREAVAAIIARDALSELSPAELKLLWDSREMLALNYTRALPRFLQVVPWASRAGVAEARRLLSVWAQPSPIEALELLDFRFSDPFVRAWAVTNLEDLPDVHLESFILQLTQALKFESHNVSTLSAFLMRRSLCSTNRIGLSVYWQLRAEMHNASVRERFGVVLEEYLRGVHFGGHRTELHLQEKMVRDLVGVAASIIDLPDSERLGVLRSGLESVTLPKRVRLPMNPRFEIGGITVARCKYMDSKKLPLKLQFENPDAAGIPVEVMFKVGDDIRQDQLTLQLLRIMDMLWQAAGLNLEMRPYACVSTGDMEGMLEIVQNSETTAHITRDAGGALGAFSEKPISDWLRTNNPTPSAYDRAVDMFKKSCAGYCVATYVLGIGDRHNDNVMLTRDGHLFHIDFGHFLGNFKKKFGIKRERAPFVFTPDFCYVMGGVGAPKYQDFVDLCGRAFNILRAQASLFIALLAMMVETGIPELKNVSDIAYMRDMFRLDLSDDEAADFFADLIVQSLKTRTTQANNMVHILAH</sequence>
<dbReference type="SMART" id="SM00146">
    <property type="entry name" value="PI3Kc"/>
    <property type="match status" value="1"/>
</dbReference>
<gene>
    <name evidence="11" type="ORF">KIPB_006920</name>
</gene>
<dbReference type="GO" id="GO:0035005">
    <property type="term" value="F:1-phosphatidylinositol-4-phosphate 3-kinase activity"/>
    <property type="evidence" value="ECO:0007669"/>
    <property type="project" value="TreeGrafter"/>
</dbReference>
<dbReference type="GO" id="GO:0043491">
    <property type="term" value="P:phosphatidylinositol 3-kinase/protein kinase B signal transduction"/>
    <property type="evidence" value="ECO:0007669"/>
    <property type="project" value="TreeGrafter"/>
</dbReference>
<evidence type="ECO:0000259" key="7">
    <source>
        <dbReference type="PROSITE" id="PS50290"/>
    </source>
</evidence>
<dbReference type="GO" id="GO:0016303">
    <property type="term" value="F:1-phosphatidylinositol-3-kinase activity"/>
    <property type="evidence" value="ECO:0007669"/>
    <property type="project" value="TreeGrafter"/>
</dbReference>
<evidence type="ECO:0000256" key="4">
    <source>
        <dbReference type="ARBA" id="ARBA00022840"/>
    </source>
</evidence>
<dbReference type="InterPro" id="IPR002420">
    <property type="entry name" value="PI3K-type_C2_dom"/>
</dbReference>
<protein>
    <submittedName>
        <fullName evidence="11">Phosphatidylinositol Kinase</fullName>
    </submittedName>
</protein>
<feature type="compositionally biased region" description="Acidic residues" evidence="6">
    <location>
        <begin position="307"/>
        <end position="321"/>
    </location>
</feature>
<dbReference type="InterPro" id="IPR000403">
    <property type="entry name" value="PI3/4_kinase_cat_dom"/>
</dbReference>
<dbReference type="Gene3D" id="3.30.1010.10">
    <property type="entry name" value="Phosphatidylinositol 3-kinase Catalytic Subunit, Chain A, domain 4"/>
    <property type="match status" value="1"/>
</dbReference>
<dbReference type="InterPro" id="IPR035448">
    <property type="entry name" value="PI3Kc"/>
</dbReference>
<evidence type="ECO:0000259" key="10">
    <source>
        <dbReference type="PROSITE" id="PS51547"/>
    </source>
</evidence>
<dbReference type="SMART" id="SM00144">
    <property type="entry name" value="PI3K_rbd"/>
    <property type="match status" value="1"/>
</dbReference>
<evidence type="ECO:0000313" key="12">
    <source>
        <dbReference type="Proteomes" id="UP000265618"/>
    </source>
</evidence>
<dbReference type="InterPro" id="IPR029071">
    <property type="entry name" value="Ubiquitin-like_domsf"/>
</dbReference>
<dbReference type="Proteomes" id="UP000265618">
    <property type="component" value="Unassembled WGS sequence"/>
</dbReference>
<dbReference type="InterPro" id="IPR001263">
    <property type="entry name" value="PI3K_accessory_dom"/>
</dbReference>
<dbReference type="Gene3D" id="1.25.40.70">
    <property type="entry name" value="Phosphatidylinositol 3-kinase, accessory domain (PIK)"/>
    <property type="match status" value="1"/>
</dbReference>
<dbReference type="PROSITE" id="PS51546">
    <property type="entry name" value="PI3K_RBD"/>
    <property type="match status" value="1"/>
</dbReference>
<dbReference type="AlphaFoldDB" id="A0A9K3CZJ6"/>
<evidence type="ECO:0000256" key="5">
    <source>
        <dbReference type="PROSITE-ProRule" id="PRU00880"/>
    </source>
</evidence>
<keyword evidence="4" id="KW-0067">ATP-binding</keyword>
<evidence type="ECO:0000256" key="6">
    <source>
        <dbReference type="SAM" id="MobiDB-lite"/>
    </source>
</evidence>
<dbReference type="PROSITE" id="PS00915">
    <property type="entry name" value="PI3_4_KINASE_1"/>
    <property type="match status" value="1"/>
</dbReference>
<evidence type="ECO:0000256" key="1">
    <source>
        <dbReference type="ARBA" id="ARBA00022679"/>
    </source>
</evidence>
<evidence type="ECO:0000313" key="11">
    <source>
        <dbReference type="EMBL" id="GIQ85281.1"/>
    </source>
</evidence>
<dbReference type="FunFam" id="3.30.1010.10:FF:000001">
    <property type="entry name" value="Phosphatidylinositol 4-phosphate 3-kinase C2 domain-containing subunit beta"/>
    <property type="match status" value="1"/>
</dbReference>
<dbReference type="PANTHER" id="PTHR10048:SF14">
    <property type="entry name" value="LD28067P"/>
    <property type="match status" value="1"/>
</dbReference>
<feature type="compositionally biased region" description="Basic and acidic residues" evidence="6">
    <location>
        <begin position="32"/>
        <end position="63"/>
    </location>
</feature>
<dbReference type="InterPro" id="IPR035892">
    <property type="entry name" value="C2_domain_sf"/>
</dbReference>
<dbReference type="FunFam" id="1.10.1070.11:FF:000001">
    <property type="entry name" value="Phosphatidylinositol 4,5-bisphosphate 3-kinase catalytic subunit"/>
    <property type="match status" value="1"/>
</dbReference>
<dbReference type="GO" id="GO:0005886">
    <property type="term" value="C:plasma membrane"/>
    <property type="evidence" value="ECO:0007669"/>
    <property type="project" value="TreeGrafter"/>
</dbReference>
<dbReference type="CDD" id="cd00891">
    <property type="entry name" value="PI3Kc"/>
    <property type="match status" value="1"/>
</dbReference>
<dbReference type="GO" id="GO:0005942">
    <property type="term" value="C:phosphatidylinositol 3-kinase complex"/>
    <property type="evidence" value="ECO:0007669"/>
    <property type="project" value="TreeGrafter"/>
</dbReference>
<comment type="similarity">
    <text evidence="5">Belongs to the PI3/PI4-kinase family.</text>
</comment>
<dbReference type="InterPro" id="IPR016024">
    <property type="entry name" value="ARM-type_fold"/>
</dbReference>
<keyword evidence="1" id="KW-0808">Transferase</keyword>
<dbReference type="PROSITE" id="PS51547">
    <property type="entry name" value="C2_PI3K"/>
    <property type="match status" value="1"/>
</dbReference>
<dbReference type="GO" id="GO:0005524">
    <property type="term" value="F:ATP binding"/>
    <property type="evidence" value="ECO:0007669"/>
    <property type="project" value="UniProtKB-KW"/>
</dbReference>
<dbReference type="PROSITE" id="PS50290">
    <property type="entry name" value="PI3_4_KINASE_3"/>
    <property type="match status" value="1"/>
</dbReference>
<accession>A0A9K3CZJ6</accession>
<dbReference type="Gene3D" id="3.10.20.770">
    <property type="match status" value="1"/>
</dbReference>
<dbReference type="SUPFAM" id="SSF48371">
    <property type="entry name" value="ARM repeat"/>
    <property type="match status" value="1"/>
</dbReference>
<dbReference type="InterPro" id="IPR018936">
    <property type="entry name" value="PI3/4_kinase_CS"/>
</dbReference>
<dbReference type="SMART" id="SM00145">
    <property type="entry name" value="PI3Ka"/>
    <property type="match status" value="1"/>
</dbReference>
<dbReference type="InterPro" id="IPR000341">
    <property type="entry name" value="PI3K_Ras-bd_dom"/>
</dbReference>
<feature type="domain" description="PIK helical" evidence="8">
    <location>
        <begin position="668"/>
        <end position="846"/>
    </location>
</feature>
<dbReference type="SUPFAM" id="SSF56112">
    <property type="entry name" value="Protein kinase-like (PK-like)"/>
    <property type="match status" value="1"/>
</dbReference>
<dbReference type="InterPro" id="IPR011009">
    <property type="entry name" value="Kinase-like_dom_sf"/>
</dbReference>
<feature type="domain" description="PI3K-RBD" evidence="9">
    <location>
        <begin position="171"/>
        <end position="264"/>
    </location>
</feature>
<dbReference type="InterPro" id="IPR015433">
    <property type="entry name" value="PI3/4_kinase"/>
</dbReference>
<dbReference type="Pfam" id="PF00454">
    <property type="entry name" value="PI3_PI4_kinase"/>
    <property type="match status" value="1"/>
</dbReference>